<evidence type="ECO:0000259" key="1">
    <source>
        <dbReference type="Pfam" id="PF21321"/>
    </source>
</evidence>
<reference evidence="3" key="1">
    <citation type="submission" date="2017-06" db="EMBL/GenBank/DDBJ databases">
        <authorList>
            <person name="Varghese N."/>
            <person name="Submissions S."/>
        </authorList>
    </citation>
    <scope>NUCLEOTIDE SEQUENCE [LARGE SCALE GENOMIC DNA]</scope>
    <source>
        <strain evidence="3">JCM 23211</strain>
    </source>
</reference>
<dbReference type="InterPro" id="IPR009057">
    <property type="entry name" value="Homeodomain-like_sf"/>
</dbReference>
<dbReference type="Pfam" id="PF21321">
    <property type="entry name" value="HTH_66"/>
    <property type="match status" value="1"/>
</dbReference>
<dbReference type="AlphaFoldDB" id="A0A239M8J4"/>
<protein>
    <submittedName>
        <fullName evidence="2">Uncharacterized conserved protein, DUF433 family</fullName>
    </submittedName>
</protein>
<evidence type="ECO:0000313" key="2">
    <source>
        <dbReference type="EMBL" id="SNT38492.1"/>
    </source>
</evidence>
<dbReference type="InterPro" id="IPR036388">
    <property type="entry name" value="WH-like_DNA-bd_sf"/>
</dbReference>
<dbReference type="RefSeq" id="WP_089250626.1">
    <property type="nucleotide sequence ID" value="NZ_FZOW01000016.1"/>
</dbReference>
<proteinExistence type="predicted"/>
<dbReference type="SUPFAM" id="SSF46689">
    <property type="entry name" value="Homeodomain-like"/>
    <property type="match status" value="1"/>
</dbReference>
<accession>A0A239M8J4</accession>
<sequence length="230" mass="24478">MSTIAVPDVESLALYTLSDAARILDVPTATFANWAKGYDFKTLAGRRHAPALVTTAARGRGRTVPFIGLAEAYVLAAFRSAGVPMQRIRPAVERLTREIDLDVALASERLVTDGAEVLYDFGQSGDEGADAVAGLVVVRNQQRVFNDVVSDYLQTITFDGGLVARFGLPKYGSAGVSVDPQINSGQPTITRRGVRVADVLSRVKAGESISDVAFDYDLSSETVRAVIAAA</sequence>
<dbReference type="Proteomes" id="UP000198327">
    <property type="component" value="Unassembled WGS sequence"/>
</dbReference>
<dbReference type="Gene3D" id="1.10.10.10">
    <property type="entry name" value="Winged helix-like DNA-binding domain superfamily/Winged helix DNA-binding domain"/>
    <property type="match status" value="1"/>
</dbReference>
<dbReference type="OrthoDB" id="5140481at2"/>
<dbReference type="EMBL" id="FZOW01000016">
    <property type="protein sequence ID" value="SNT38492.1"/>
    <property type="molecule type" value="Genomic_DNA"/>
</dbReference>
<gene>
    <name evidence="2" type="ORF">SAMN05421642_11672</name>
</gene>
<keyword evidence="3" id="KW-1185">Reference proteome</keyword>
<organism evidence="2 3">
    <name type="scientific">Rhodococcoides kyotonense</name>
    <dbReference type="NCBI Taxonomy" id="398843"/>
    <lineage>
        <taxon>Bacteria</taxon>
        <taxon>Bacillati</taxon>
        <taxon>Actinomycetota</taxon>
        <taxon>Actinomycetes</taxon>
        <taxon>Mycobacteriales</taxon>
        <taxon>Nocardiaceae</taxon>
        <taxon>Rhodococcoides</taxon>
    </lineage>
</organism>
<feature type="domain" description="Putative antitoxin VapB45-like DNA-binding HTH" evidence="1">
    <location>
        <begin position="14"/>
        <end position="92"/>
    </location>
</feature>
<evidence type="ECO:0000313" key="3">
    <source>
        <dbReference type="Proteomes" id="UP000198327"/>
    </source>
</evidence>
<dbReference type="InterPro" id="IPR007367">
    <property type="entry name" value="DUF433"/>
</dbReference>
<name>A0A239M8J4_9NOCA</name>
<dbReference type="Pfam" id="PF04255">
    <property type="entry name" value="DUF433"/>
    <property type="match status" value="1"/>
</dbReference>
<dbReference type="InterPro" id="IPR048708">
    <property type="entry name" value="VapB45-like_HTH"/>
</dbReference>